<organism evidence="2 3">
    <name type="scientific">Pseudovirgaria hyperparasitica</name>
    <dbReference type="NCBI Taxonomy" id="470096"/>
    <lineage>
        <taxon>Eukaryota</taxon>
        <taxon>Fungi</taxon>
        <taxon>Dikarya</taxon>
        <taxon>Ascomycota</taxon>
        <taxon>Pezizomycotina</taxon>
        <taxon>Dothideomycetes</taxon>
        <taxon>Dothideomycetes incertae sedis</taxon>
        <taxon>Acrospermales</taxon>
        <taxon>Acrospermaceae</taxon>
        <taxon>Pseudovirgaria</taxon>
    </lineage>
</organism>
<dbReference type="OrthoDB" id="20872at2759"/>
<evidence type="ECO:0000313" key="3">
    <source>
        <dbReference type="Proteomes" id="UP000799437"/>
    </source>
</evidence>
<evidence type="ECO:0000259" key="1">
    <source>
        <dbReference type="Pfam" id="PF26640"/>
    </source>
</evidence>
<dbReference type="RefSeq" id="XP_033605075.1">
    <property type="nucleotide sequence ID" value="XM_033749990.1"/>
</dbReference>
<dbReference type="GeneID" id="54491044"/>
<proteinExistence type="predicted"/>
<dbReference type="PANTHER" id="PTHR10622">
    <property type="entry name" value="HET DOMAIN-CONTAINING PROTEIN"/>
    <property type="match status" value="1"/>
</dbReference>
<dbReference type="Pfam" id="PF26640">
    <property type="entry name" value="DUF8212"/>
    <property type="match status" value="1"/>
</dbReference>
<keyword evidence="3" id="KW-1185">Reference proteome</keyword>
<evidence type="ECO:0000313" key="2">
    <source>
        <dbReference type="EMBL" id="KAF2762624.1"/>
    </source>
</evidence>
<gene>
    <name evidence="2" type="ORF">EJ05DRAFT_8110</name>
</gene>
<dbReference type="Proteomes" id="UP000799437">
    <property type="component" value="Unassembled WGS sequence"/>
</dbReference>
<dbReference type="InterPro" id="IPR058525">
    <property type="entry name" value="DUF8212"/>
</dbReference>
<dbReference type="AlphaFoldDB" id="A0A6A6WKC6"/>
<feature type="domain" description="DUF8212" evidence="1">
    <location>
        <begin position="131"/>
        <end position="165"/>
    </location>
</feature>
<name>A0A6A6WKC6_9PEZI</name>
<dbReference type="EMBL" id="ML996565">
    <property type="protein sequence ID" value="KAF2762624.1"/>
    <property type="molecule type" value="Genomic_DNA"/>
</dbReference>
<reference evidence="2" key="1">
    <citation type="journal article" date="2020" name="Stud. Mycol.">
        <title>101 Dothideomycetes genomes: a test case for predicting lifestyles and emergence of pathogens.</title>
        <authorList>
            <person name="Haridas S."/>
            <person name="Albert R."/>
            <person name="Binder M."/>
            <person name="Bloem J."/>
            <person name="Labutti K."/>
            <person name="Salamov A."/>
            <person name="Andreopoulos B."/>
            <person name="Baker S."/>
            <person name="Barry K."/>
            <person name="Bills G."/>
            <person name="Bluhm B."/>
            <person name="Cannon C."/>
            <person name="Castanera R."/>
            <person name="Culley D."/>
            <person name="Daum C."/>
            <person name="Ezra D."/>
            <person name="Gonzalez J."/>
            <person name="Henrissat B."/>
            <person name="Kuo A."/>
            <person name="Liang C."/>
            <person name="Lipzen A."/>
            <person name="Lutzoni F."/>
            <person name="Magnuson J."/>
            <person name="Mondo S."/>
            <person name="Nolan M."/>
            <person name="Ohm R."/>
            <person name="Pangilinan J."/>
            <person name="Park H.-J."/>
            <person name="Ramirez L."/>
            <person name="Alfaro M."/>
            <person name="Sun H."/>
            <person name="Tritt A."/>
            <person name="Yoshinaga Y."/>
            <person name="Zwiers L.-H."/>
            <person name="Turgeon B."/>
            <person name="Goodwin S."/>
            <person name="Spatafora J."/>
            <person name="Crous P."/>
            <person name="Grigoriev I."/>
        </authorList>
    </citation>
    <scope>NUCLEOTIDE SEQUENCE</scope>
    <source>
        <strain evidence="2">CBS 121739</strain>
    </source>
</reference>
<accession>A0A6A6WKC6</accession>
<protein>
    <recommendedName>
        <fullName evidence="1">DUF8212 domain-containing protein</fullName>
    </recommendedName>
</protein>
<sequence length="280" mass="31720">MLRDPEDLNRPDSDHSALWTAFRGSRWFTRVWTLQELLAPPAIVFYSSGWVELGMRSTLQVQTKQVTGTDKSLLIHRELITTMEVASGKRSIAQRMSWAAHRKISRIEDRAYSLMGIFQIQMPLLYGEGDQAFIRLQEEIMLVSNDHSIFTWGLSSRTPITEPSQAMVPSFLANTPTLFAESGDIISDELSPAMHPHSSDKQRILLKTFVVATSVAVGGMGGWILPSQRIVLAFRECNDLTNLIAFVSYFSGDTQQYCRHSRQFRRISRDSPQLHDPCSI</sequence>
<dbReference type="PANTHER" id="PTHR10622:SF10">
    <property type="entry name" value="HET DOMAIN-CONTAINING PROTEIN"/>
    <property type="match status" value="1"/>
</dbReference>